<dbReference type="InterPro" id="IPR003439">
    <property type="entry name" value="ABC_transporter-like_ATP-bd"/>
</dbReference>
<dbReference type="CDD" id="cd03228">
    <property type="entry name" value="ABCC_MRP_Like"/>
    <property type="match status" value="1"/>
</dbReference>
<dbReference type="GO" id="GO:0005524">
    <property type="term" value="F:ATP binding"/>
    <property type="evidence" value="ECO:0007669"/>
    <property type="project" value="UniProtKB-KW"/>
</dbReference>
<proteinExistence type="predicted"/>
<protein>
    <submittedName>
        <fullName evidence="4">Vitamin B12 import ATP-binding protein BtuD</fullName>
    </submittedName>
</protein>
<dbReference type="GO" id="GO:0034040">
    <property type="term" value="F:ATPase-coupled lipid transmembrane transporter activity"/>
    <property type="evidence" value="ECO:0007669"/>
    <property type="project" value="TreeGrafter"/>
</dbReference>
<keyword evidence="4" id="KW-0067">ATP-binding</keyword>
<evidence type="ECO:0000256" key="2">
    <source>
        <dbReference type="SAM" id="Phobius"/>
    </source>
</evidence>
<dbReference type="PANTHER" id="PTHR24221">
    <property type="entry name" value="ATP-BINDING CASSETTE SUB-FAMILY B"/>
    <property type="match status" value="1"/>
</dbReference>
<dbReference type="Pfam" id="PF00005">
    <property type="entry name" value="ABC_tran"/>
    <property type="match status" value="1"/>
</dbReference>
<comment type="caution">
    <text evidence="4">The sequence shown here is derived from an EMBL/GenBank/DDBJ whole genome shotgun (WGS) entry which is preliminary data.</text>
</comment>
<feature type="transmembrane region" description="Helical" evidence="2">
    <location>
        <begin position="108"/>
        <end position="132"/>
    </location>
</feature>
<feature type="region of interest" description="Disordered" evidence="1">
    <location>
        <begin position="314"/>
        <end position="337"/>
    </location>
</feature>
<sequence>MAAFMLLSVPFTPVELWLVKSLIDRIQAWTPLMPLGPMMKVAVGLALLMVMNNIVFGVPIPMAQTRLMEIGTLEEQRLIIGKTSRLPLKDVEAPGVKDMRVRAMQISLYEICHTGVGLLRSTIQLVVLSAVLLAYGQWIPLIAVYISALLLTVVSGQTAGKLEGLSRKQAPNRRLLRHYADLLTKRTAAKEIRLFGLGRLLSERWSDLSARQALETEDAVRAAELRKLGPELLFALLGGLLLSLLVLLPGASAWSAGDFTLLFLTITMLLSELNGWSGQAVSLRRHYMRWGDFRAYMKLEEETDRQRLRASVAAEKQGGEAALREERPFTGSEDRGSAGFPRAQILSGRIGASAEDGGVRGAVSETGNAVNGALGSMRLQVSGLRFRYPGAACDTLNGLDLAIPPGCRVALVGENGSGKSTLVKLLAGLYEPTGGVIEWSDGQGERLSAEAVRMKQSAVFQDFMRLYLTLRDNVALGNMALRGEDAILRQKLQSSGSRLLELDTQLGAAFGGMEPSGGEWQKIVTARTLLRDARFVFFDEPTAALDPQAEKDAFDMFLQVTEGRSALLVTHRLGAAKLADVIYVLKQGRLIEQGTHQELLHCGGEYSRMFRLQASWYA</sequence>
<dbReference type="EMBL" id="CAJVAS010000043">
    <property type="protein sequence ID" value="CAG7648541.1"/>
    <property type="molecule type" value="Genomic_DNA"/>
</dbReference>
<dbReference type="Proteomes" id="UP000693672">
    <property type="component" value="Unassembled WGS sequence"/>
</dbReference>
<keyword evidence="5" id="KW-1185">Reference proteome</keyword>
<dbReference type="InterPro" id="IPR039421">
    <property type="entry name" value="Type_1_exporter"/>
</dbReference>
<evidence type="ECO:0000313" key="5">
    <source>
        <dbReference type="Proteomes" id="UP000693672"/>
    </source>
</evidence>
<reference evidence="4" key="1">
    <citation type="submission" date="2021-06" db="EMBL/GenBank/DDBJ databases">
        <authorList>
            <person name="Criscuolo A."/>
        </authorList>
    </citation>
    <scope>NUCLEOTIDE SEQUENCE</scope>
    <source>
        <strain evidence="4">CIP111600</strain>
    </source>
</reference>
<organism evidence="4 5">
    <name type="scientific">Paenibacillus solanacearum</name>
    <dbReference type="NCBI Taxonomy" id="2048548"/>
    <lineage>
        <taxon>Bacteria</taxon>
        <taxon>Bacillati</taxon>
        <taxon>Bacillota</taxon>
        <taxon>Bacilli</taxon>
        <taxon>Bacillales</taxon>
        <taxon>Paenibacillaceae</taxon>
        <taxon>Paenibacillus</taxon>
    </lineage>
</organism>
<feature type="transmembrane region" description="Helical" evidence="2">
    <location>
        <begin position="232"/>
        <end position="253"/>
    </location>
</feature>
<gene>
    <name evidence="4" type="primary">btuD_21</name>
    <name evidence="4" type="ORF">PAESOLCIP111_05618</name>
</gene>
<feature type="compositionally biased region" description="Basic and acidic residues" evidence="1">
    <location>
        <begin position="322"/>
        <end position="336"/>
    </location>
</feature>
<feature type="transmembrane region" description="Helical" evidence="2">
    <location>
        <begin position="40"/>
        <end position="60"/>
    </location>
</feature>
<keyword evidence="2" id="KW-0472">Membrane</keyword>
<dbReference type="PANTHER" id="PTHR24221:SF654">
    <property type="entry name" value="ATP-BINDING CASSETTE SUB-FAMILY B MEMBER 6"/>
    <property type="match status" value="1"/>
</dbReference>
<dbReference type="SMART" id="SM00382">
    <property type="entry name" value="AAA"/>
    <property type="match status" value="1"/>
</dbReference>
<dbReference type="PROSITE" id="PS50893">
    <property type="entry name" value="ABC_TRANSPORTER_2"/>
    <property type="match status" value="1"/>
</dbReference>
<evidence type="ECO:0000256" key="1">
    <source>
        <dbReference type="SAM" id="MobiDB-lite"/>
    </source>
</evidence>
<dbReference type="AlphaFoldDB" id="A0A916K9B4"/>
<keyword evidence="2" id="KW-1133">Transmembrane helix</keyword>
<feature type="transmembrane region" description="Helical" evidence="2">
    <location>
        <begin position="138"/>
        <end position="159"/>
    </location>
</feature>
<accession>A0A916K9B4</accession>
<keyword evidence="2" id="KW-0812">Transmembrane</keyword>
<name>A0A916K9B4_9BACL</name>
<dbReference type="InterPro" id="IPR003593">
    <property type="entry name" value="AAA+_ATPase"/>
</dbReference>
<dbReference type="GO" id="GO:0016887">
    <property type="term" value="F:ATP hydrolysis activity"/>
    <property type="evidence" value="ECO:0007669"/>
    <property type="project" value="InterPro"/>
</dbReference>
<evidence type="ECO:0000259" key="3">
    <source>
        <dbReference type="PROSITE" id="PS50893"/>
    </source>
</evidence>
<feature type="domain" description="ABC transporter" evidence="3">
    <location>
        <begin position="379"/>
        <end position="612"/>
    </location>
</feature>
<evidence type="ECO:0000313" key="4">
    <source>
        <dbReference type="EMBL" id="CAG7648541.1"/>
    </source>
</evidence>
<keyword evidence="4" id="KW-0547">Nucleotide-binding</keyword>